<reference evidence="1 2" key="1">
    <citation type="journal article" date="2019" name="Emerg. Microbes Infect.">
        <title>Comprehensive subspecies identification of 175 nontuberculous mycobacteria species based on 7547 genomic profiles.</title>
        <authorList>
            <person name="Matsumoto Y."/>
            <person name="Kinjo T."/>
            <person name="Motooka D."/>
            <person name="Nabeya D."/>
            <person name="Jung N."/>
            <person name="Uechi K."/>
            <person name="Horii T."/>
            <person name="Iida T."/>
            <person name="Fujita J."/>
            <person name="Nakamura S."/>
        </authorList>
    </citation>
    <scope>NUCLEOTIDE SEQUENCE [LARGE SCALE GENOMIC DNA]</scope>
    <source>
        <strain evidence="1 2">JCM 15296</strain>
    </source>
</reference>
<proteinExistence type="predicted"/>
<name>A0ABM7IIA1_9MYCO</name>
<keyword evidence="2" id="KW-1185">Reference proteome</keyword>
<evidence type="ECO:0008006" key="3">
    <source>
        <dbReference type="Google" id="ProtNLM"/>
    </source>
</evidence>
<gene>
    <name evidence="1" type="ORF">MAUB_43570</name>
</gene>
<organism evidence="1 2">
    <name type="scientific">Mycolicibacterium aubagnense</name>
    <dbReference type="NCBI Taxonomy" id="319707"/>
    <lineage>
        <taxon>Bacteria</taxon>
        <taxon>Bacillati</taxon>
        <taxon>Actinomycetota</taxon>
        <taxon>Actinomycetes</taxon>
        <taxon>Mycobacteriales</taxon>
        <taxon>Mycobacteriaceae</taxon>
        <taxon>Mycolicibacterium</taxon>
    </lineage>
</organism>
<evidence type="ECO:0000313" key="2">
    <source>
        <dbReference type="Proteomes" id="UP000465609"/>
    </source>
</evidence>
<sequence>MDADAFALMARVDWAVPCGGYRGMCQKDQLTLADLDHVPGVQRRDGIDQLTVEMGAGQAADVRQCECAVVPTDFRVPSTDGDVIEEDVTIAEPADGRDRRIQQEPRARVWTLGDDQNGPVAWPGALLAGIPVGGR</sequence>
<accession>A0ABM7IIA1</accession>
<dbReference type="Proteomes" id="UP000465609">
    <property type="component" value="Chromosome"/>
</dbReference>
<evidence type="ECO:0000313" key="1">
    <source>
        <dbReference type="EMBL" id="BBX86484.1"/>
    </source>
</evidence>
<protein>
    <recommendedName>
        <fullName evidence="3">HNH endonuclease</fullName>
    </recommendedName>
</protein>
<dbReference type="EMBL" id="AP022577">
    <property type="protein sequence ID" value="BBX86484.1"/>
    <property type="molecule type" value="Genomic_DNA"/>
</dbReference>